<protein>
    <submittedName>
        <fullName evidence="2">Uncharacterized protein</fullName>
    </submittedName>
</protein>
<evidence type="ECO:0000256" key="1">
    <source>
        <dbReference type="SAM" id="Phobius"/>
    </source>
</evidence>
<organism evidence="2 3">
    <name type="scientific">Enterococcus mundtii</name>
    <dbReference type="NCBI Taxonomy" id="53346"/>
    <lineage>
        <taxon>Bacteria</taxon>
        <taxon>Bacillati</taxon>
        <taxon>Bacillota</taxon>
        <taxon>Bacilli</taxon>
        <taxon>Lactobacillales</taxon>
        <taxon>Enterococcaceae</taxon>
        <taxon>Enterococcus</taxon>
    </lineage>
</organism>
<reference evidence="2 3" key="1">
    <citation type="submission" date="2019-07" db="EMBL/GenBank/DDBJ databases">
        <title>antibiotic susceptibility of plant-derived lactic acid bacteria.</title>
        <authorList>
            <person name="Sugiyama M."/>
            <person name="Noda M."/>
        </authorList>
    </citation>
    <scope>NUCLEOTIDE SEQUENCE [LARGE SCALE GENOMIC DNA]</scope>
    <source>
        <strain evidence="2 3">15-1A</strain>
    </source>
</reference>
<feature type="transmembrane region" description="Helical" evidence="1">
    <location>
        <begin position="6"/>
        <end position="26"/>
    </location>
</feature>
<dbReference type="Proteomes" id="UP000509460">
    <property type="component" value="Chromosome"/>
</dbReference>
<evidence type="ECO:0000313" key="3">
    <source>
        <dbReference type="Proteomes" id="UP000509460"/>
    </source>
</evidence>
<keyword evidence="1" id="KW-0472">Membrane</keyword>
<dbReference type="AlphaFoldDB" id="A0AAI8R620"/>
<accession>A0AAI8R620</accession>
<name>A0AAI8R620_ENTMU</name>
<keyword evidence="1" id="KW-1133">Transmembrane helix</keyword>
<proteinExistence type="predicted"/>
<keyword evidence="1" id="KW-0812">Transmembrane</keyword>
<evidence type="ECO:0000313" key="2">
    <source>
        <dbReference type="EMBL" id="BBM13455.1"/>
    </source>
</evidence>
<sequence>MQTRTYKQIDVFVLVLVVTILSVYLIRNHKEDLFQVFRCLKLF</sequence>
<dbReference type="EMBL" id="AP019810">
    <property type="protein sequence ID" value="BBM13455.1"/>
    <property type="molecule type" value="Genomic_DNA"/>
</dbReference>
<gene>
    <name evidence="2" type="ORF">EM151A_0213</name>
</gene>